<dbReference type="EMBL" id="JARBDR010000018">
    <property type="protein sequence ID" value="KAJ8321710.1"/>
    <property type="molecule type" value="Genomic_DNA"/>
</dbReference>
<dbReference type="Proteomes" id="UP001217089">
    <property type="component" value="Unassembled WGS sequence"/>
</dbReference>
<comment type="caution">
    <text evidence="1">The sequence shown here is derived from an EMBL/GenBank/DDBJ whole genome shotgun (WGS) entry which is preliminary data.</text>
</comment>
<evidence type="ECO:0000313" key="1">
    <source>
        <dbReference type="EMBL" id="KAJ8321710.1"/>
    </source>
</evidence>
<proteinExistence type="predicted"/>
<sequence length="279" mass="32227">MKPHVISEPTHFTENSASLLDLIIVNDKDLVVYSEVGEMIFNKNIRYHCPNKIWLYDQGNYDLFREKLGETVWNTILESNDLETACFKITNAILNCASICIPNKTVTIRPLDPPWINGGIRKLIRKRRRLHRRAKHSDNPTHWAQFRKIRNKYVNTIKKSRDKYFKSLASKLQNKNLDAKQWWKITKQMCGVSCGTLSPPSLLVNDKMYSDPNYVTNIFHDYFSSQSTIDDTLSTVPHLQTSIHPILDNKLLLQMISLDITKAVGPDSINPRTLREGSE</sequence>
<organism evidence="1 2">
    <name type="scientific">Tegillarca granosa</name>
    <name type="common">Malaysian cockle</name>
    <name type="synonym">Anadara granosa</name>
    <dbReference type="NCBI Taxonomy" id="220873"/>
    <lineage>
        <taxon>Eukaryota</taxon>
        <taxon>Metazoa</taxon>
        <taxon>Spiralia</taxon>
        <taxon>Lophotrochozoa</taxon>
        <taxon>Mollusca</taxon>
        <taxon>Bivalvia</taxon>
        <taxon>Autobranchia</taxon>
        <taxon>Pteriomorphia</taxon>
        <taxon>Arcoida</taxon>
        <taxon>Arcoidea</taxon>
        <taxon>Arcidae</taxon>
        <taxon>Tegillarca</taxon>
    </lineage>
</organism>
<feature type="non-terminal residue" evidence="1">
    <location>
        <position position="279"/>
    </location>
</feature>
<protein>
    <submittedName>
        <fullName evidence="1">Uncharacterized protein</fullName>
    </submittedName>
</protein>
<reference evidence="1 2" key="1">
    <citation type="submission" date="2022-12" db="EMBL/GenBank/DDBJ databases">
        <title>Chromosome-level genome of Tegillarca granosa.</title>
        <authorList>
            <person name="Kim J."/>
        </authorList>
    </citation>
    <scope>NUCLEOTIDE SEQUENCE [LARGE SCALE GENOMIC DNA]</scope>
    <source>
        <strain evidence="1">Teg-2019</strain>
        <tissue evidence="1">Adductor muscle</tissue>
    </source>
</reference>
<keyword evidence="2" id="KW-1185">Reference proteome</keyword>
<evidence type="ECO:0000313" key="2">
    <source>
        <dbReference type="Proteomes" id="UP001217089"/>
    </source>
</evidence>
<gene>
    <name evidence="1" type="ORF">KUTeg_000181</name>
</gene>
<accession>A0ABQ9FWU8</accession>
<dbReference type="PANTHER" id="PTHR47510:SF3">
    <property type="entry name" value="ENDO_EXONUCLEASE_PHOSPHATASE DOMAIN-CONTAINING PROTEIN"/>
    <property type="match status" value="1"/>
</dbReference>
<name>A0ABQ9FWU8_TEGGR</name>
<dbReference type="PANTHER" id="PTHR47510">
    <property type="entry name" value="REVERSE TRANSCRIPTASE DOMAIN-CONTAINING PROTEIN"/>
    <property type="match status" value="1"/>
</dbReference>